<dbReference type="Proteomes" id="UP001314263">
    <property type="component" value="Unassembled WGS sequence"/>
</dbReference>
<evidence type="ECO:0000256" key="6">
    <source>
        <dbReference type="SAM" id="MobiDB-lite"/>
    </source>
</evidence>
<feature type="region of interest" description="Disordered" evidence="6">
    <location>
        <begin position="1375"/>
        <end position="1433"/>
    </location>
</feature>
<evidence type="ECO:0000256" key="3">
    <source>
        <dbReference type="ARBA" id="ARBA00023125"/>
    </source>
</evidence>
<keyword evidence="5" id="KW-0539">Nucleus</keyword>
<dbReference type="GO" id="GO:0042791">
    <property type="term" value="P:5S class rRNA transcription by RNA polymerase III"/>
    <property type="evidence" value="ECO:0007669"/>
    <property type="project" value="TreeGrafter"/>
</dbReference>
<evidence type="ECO:0000256" key="1">
    <source>
        <dbReference type="ARBA" id="ARBA00004123"/>
    </source>
</evidence>
<feature type="region of interest" description="Disordered" evidence="6">
    <location>
        <begin position="64"/>
        <end position="104"/>
    </location>
</feature>
<keyword evidence="2" id="KW-0597">Phosphoprotein</keyword>
<evidence type="ECO:0000259" key="7">
    <source>
        <dbReference type="Pfam" id="PF04182"/>
    </source>
</evidence>
<dbReference type="GO" id="GO:0005634">
    <property type="term" value="C:nucleus"/>
    <property type="evidence" value="ECO:0007669"/>
    <property type="project" value="UniProtKB-SubCell"/>
</dbReference>
<feature type="compositionally biased region" description="Low complexity" evidence="6">
    <location>
        <begin position="1776"/>
        <end position="1791"/>
    </location>
</feature>
<proteinExistence type="predicted"/>
<evidence type="ECO:0000259" key="8">
    <source>
        <dbReference type="Pfam" id="PF23704"/>
    </source>
</evidence>
<feature type="domain" description="GTF3C1 extended winged-helix" evidence="9">
    <location>
        <begin position="563"/>
        <end position="663"/>
    </location>
</feature>
<sequence length="1911" mass="205089">MEALILQAIDEVALEGAEGCPPLRLWQRLADSQQPAFRLTEPLKQAIWGGVLEPGTSIVLCHAPNPIHKGPSQRKRQRTLATDSAGEEDVDVKAEPESSGLQPLAPDELQAALEDSNVAEERGYRLQAAEAFRNAMLGIQDSCLSRYPISNTQVHALERVATYRREGVLRSELSKTLGMDAKAFHYVATSLEGRGLIGSVGEMIKGSAPGAHILTSRLFLKRFQPPAQQGTEDDRETQSLVDALAGCPAQTAVESDIKAKLGYWERDEASRNAESSRRKHRRWRKVREKCVKAGLIELFKGTVDTPGKRGGEVTRRVISFVRLLEEQKPGGKALRLAIDEGKETAVDGEPEIVAELGLDGHIMRRLLLAGEEGLTRSSVGHSLGLTAKKANRNLSAFAAKFGIREAFAQQGKAQIKMWKAPLALLTQHESMHPPPVPPGGWVAAVTAAAAPLELLMTTKDILEARDGPEASLAIGTGNGDAFSVPAATQEALEDAHVDVAADCLPSASQPLDADSQQLALPKPDGLAAAGQGTWAEGRVKKVLLGGALKVLAAPKTAELRIGDVTLKRERWLVDALQQRLFMRVSALRQFFREMESCEGMTHGTIDGLTLKKIIRRTTGAGQLQFIAVALPQSRSSQGVVERQFLVNAGVPLDDHLLRKIMDAHTQAAPPREARELPAMDAQFGVDTQGRLLSSLQEAANDFNKAMAANGYLRARAVRMRLLHQHICAITGMMGAQGLGPTELLGSKAHMAFLNGAGLWKQSYWHRLKLRMQSPASESNGASTPPQTPLTLKGLWDSLPLSLFLQVCGTSAAKNVISELNPDDDRPMGKLTCEHLEAVVDARTFSRLKDLLDGLATIGLLAPSLVRTDSSGQSAGLREARWAAAAHAVLEEPALAQGPLSPLALTGSHDVLRRDYTLQSDDDVKGYWAHLEQICCTSARDSLVKSCWPIRAMPELLGKRKWSVLQEMSYKQRVLLDARLAQGADLEPDACRALAADLGLAFQQVQLIAHNRKREQIAREQGIPTSRLSLRRPEGLMPGRRKRRSPLMIASSTKRQRQEGGDAPEGDQGNRSRAAKLLSQADMSPSGSEVHETEGAGEKQTLSLLARQEREAQIRVEQDANRAAGRGAVTHEQRKRVMAEKARAARRRQAQQDREQLRRLQAEGRITHAGAGGQWLAEDEEGGGLLPRRRKVVPREDRVILRAWFRFHCRRGLQETCFRKNRRLLPDFHLTENMARTRIATMQERGRSEVAPAMERLGAIAEEVYRSSSAAAGGATEEPGAARGAAEQKEAAAQAGATHAVTGHEEAPEQASAAPSASEGQEGKEGTKQKRTRMRPKQVQEHTDAIRSALQDGPLFQSKDEGWRDLHAEAEALIEEVSTKAEGHRKPDAPSAWPKRDRLSAPAHTSQDVQKAAMEGSPRLRKPKAARKPAAGSTPALAAVARQRQPALQEDSVIADLGALSALAKLALSAMKPQPSPVRRHRRPQSGLKTLSAEAAAAVELVKCSLLSAESAGASPAAERARLLARCGEQQLVAAYRLLCEQDQLYVGGISKAYALSDAFKASLQVLGFPSDVFEEAAAAASALDGSPGGTAERSCLAPDGHVSAGLVAHALGQLAAGRGTVRLGSVKVEHRHQDSEEGRAHEHLGSLRWEAHIEVQHSSRPAAQCAAPTPALASPEGAGREPGSDSASLAASAAELPGGEVPAGGPASQSTAPAGLQQAGLDHDMAEAHAHTGALSMPAANHAAGQAIETAQAGAACGSAATSPTEAADPQILGHQQAAGASSSTAAAEQSVRAGAQPRQAPWADSSGKIDEPYWRSLTQRALSAVMRSPGIPEDALLDELDALLPASALRLLSVLERGGLLSVRSAAQPAPRIPRILMRHNQAAEPSGKVVRHFFPVVDDCFRRITTLQP</sequence>
<feature type="domain" description="B-block binding subunit of TFIIIC" evidence="7">
    <location>
        <begin position="151"/>
        <end position="223"/>
    </location>
</feature>
<dbReference type="PANTHER" id="PTHR15180:SF1">
    <property type="entry name" value="GENERAL TRANSCRIPTION FACTOR 3C POLYPEPTIDE 1"/>
    <property type="match status" value="1"/>
</dbReference>
<feature type="domain" description="DUF7647" evidence="11">
    <location>
        <begin position="795"/>
        <end position="962"/>
    </location>
</feature>
<dbReference type="EMBL" id="CAUYUE010000001">
    <property type="protein sequence ID" value="CAK0737255.1"/>
    <property type="molecule type" value="Genomic_DNA"/>
</dbReference>
<protein>
    <recommendedName>
        <fullName evidence="14">B-block binding subunit of TFIIIC domain-containing protein</fullName>
    </recommendedName>
</protein>
<evidence type="ECO:0000256" key="2">
    <source>
        <dbReference type="ARBA" id="ARBA00022553"/>
    </source>
</evidence>
<evidence type="ECO:0000256" key="5">
    <source>
        <dbReference type="ARBA" id="ARBA00023242"/>
    </source>
</evidence>
<evidence type="ECO:0000313" key="12">
    <source>
        <dbReference type="EMBL" id="CAK0737255.1"/>
    </source>
</evidence>
<dbReference type="Pfam" id="PF04182">
    <property type="entry name" value="B-block_TFIIIC"/>
    <property type="match status" value="1"/>
</dbReference>
<comment type="caution">
    <text evidence="12">The sequence shown here is derived from an EMBL/GenBank/DDBJ whole genome shotgun (WGS) entry which is preliminary data.</text>
</comment>
<evidence type="ECO:0000256" key="4">
    <source>
        <dbReference type="ARBA" id="ARBA00023163"/>
    </source>
</evidence>
<evidence type="ECO:0000259" key="9">
    <source>
        <dbReference type="Pfam" id="PF24101"/>
    </source>
</evidence>
<dbReference type="Pfam" id="PF24101">
    <property type="entry name" value="WHD_GTF3C1"/>
    <property type="match status" value="1"/>
</dbReference>
<evidence type="ECO:0000259" key="11">
    <source>
        <dbReference type="Pfam" id="PF24658"/>
    </source>
</evidence>
<feature type="domain" description="DUF7599" evidence="10">
    <location>
        <begin position="235"/>
        <end position="330"/>
    </location>
</feature>
<accession>A0AAV1HSE6</accession>
<feature type="compositionally biased region" description="Low complexity" evidence="6">
    <location>
        <begin position="1269"/>
        <end position="1300"/>
    </location>
</feature>
<dbReference type="InterPro" id="IPR056428">
    <property type="entry name" value="WH_GTF3C1"/>
</dbReference>
<evidence type="ECO:0008006" key="14">
    <source>
        <dbReference type="Google" id="ProtNLM"/>
    </source>
</evidence>
<evidence type="ECO:0000313" key="13">
    <source>
        <dbReference type="Proteomes" id="UP001314263"/>
    </source>
</evidence>
<feature type="compositionally biased region" description="Low complexity" evidence="6">
    <location>
        <begin position="1661"/>
        <end position="1673"/>
    </location>
</feature>
<feature type="compositionally biased region" description="Low complexity" evidence="6">
    <location>
        <begin position="1684"/>
        <end position="1694"/>
    </location>
</feature>
<dbReference type="Pfam" id="PF24538">
    <property type="entry name" value="DUF7599"/>
    <property type="match status" value="1"/>
</dbReference>
<reference evidence="12 13" key="1">
    <citation type="submission" date="2023-10" db="EMBL/GenBank/DDBJ databases">
        <authorList>
            <person name="Maclean D."/>
            <person name="Macfadyen A."/>
        </authorList>
    </citation>
    <scope>NUCLEOTIDE SEQUENCE [LARGE SCALE GENOMIC DNA]</scope>
</reference>
<dbReference type="GO" id="GO:0003677">
    <property type="term" value="F:DNA binding"/>
    <property type="evidence" value="ECO:0007669"/>
    <property type="project" value="UniProtKB-KW"/>
</dbReference>
<dbReference type="InterPro" id="IPR056064">
    <property type="entry name" value="DUF7647"/>
</dbReference>
<keyword evidence="3" id="KW-0238">DNA-binding</keyword>
<dbReference type="PANTHER" id="PTHR15180">
    <property type="entry name" value="GENERAL TRANSCRIPTION FACTOR 3C POLYPEPTIDE 1"/>
    <property type="match status" value="1"/>
</dbReference>
<name>A0AAV1HSE6_9CHLO</name>
<feature type="region of interest" description="Disordered" evidence="6">
    <location>
        <begin position="1013"/>
        <end position="1098"/>
    </location>
</feature>
<feature type="region of interest" description="Disordered" evidence="6">
    <location>
        <begin position="1658"/>
        <end position="1715"/>
    </location>
</feature>
<keyword evidence="4" id="KW-0804">Transcription</keyword>
<keyword evidence="13" id="KW-1185">Reference proteome</keyword>
<feature type="region of interest" description="Disordered" evidence="6">
    <location>
        <begin position="1775"/>
        <end position="1808"/>
    </location>
</feature>
<dbReference type="InterPro" id="IPR056020">
    <property type="entry name" value="DUF7599"/>
</dbReference>
<dbReference type="GO" id="GO:0000127">
    <property type="term" value="C:transcription factor TFIIIC complex"/>
    <property type="evidence" value="ECO:0007669"/>
    <property type="project" value="InterPro"/>
</dbReference>
<evidence type="ECO:0000259" key="10">
    <source>
        <dbReference type="Pfam" id="PF24538"/>
    </source>
</evidence>
<dbReference type="Pfam" id="PF24658">
    <property type="entry name" value="DUF7647"/>
    <property type="match status" value="1"/>
</dbReference>
<feature type="compositionally biased region" description="Low complexity" evidence="6">
    <location>
        <begin position="1308"/>
        <end position="1319"/>
    </location>
</feature>
<dbReference type="InterPro" id="IPR056467">
    <property type="entry name" value="eWH_GTF3C1"/>
</dbReference>
<feature type="compositionally biased region" description="Basic and acidic residues" evidence="6">
    <location>
        <begin position="1376"/>
        <end position="1398"/>
    </location>
</feature>
<comment type="subcellular location">
    <subcellularLocation>
        <location evidence="1">Nucleus</location>
    </subcellularLocation>
</comment>
<dbReference type="InterPro" id="IPR007309">
    <property type="entry name" value="TFIIIC_Bblock-bd"/>
</dbReference>
<feature type="region of interest" description="Disordered" evidence="6">
    <location>
        <begin position="1269"/>
        <end position="1342"/>
    </location>
</feature>
<dbReference type="Pfam" id="PF23704">
    <property type="entry name" value="WHD_GTF3C1_N"/>
    <property type="match status" value="1"/>
</dbReference>
<gene>
    <name evidence="12" type="ORF">CVIRNUC_000881</name>
</gene>
<dbReference type="InterPro" id="IPR044210">
    <property type="entry name" value="Tfc3-like"/>
</dbReference>
<feature type="domain" description="General transcription factor 3C polypeptide 1 winged-helix" evidence="8">
    <location>
        <begin position="1"/>
        <end position="139"/>
    </location>
</feature>
<organism evidence="12 13">
    <name type="scientific">Coccomyxa viridis</name>
    <dbReference type="NCBI Taxonomy" id="1274662"/>
    <lineage>
        <taxon>Eukaryota</taxon>
        <taxon>Viridiplantae</taxon>
        <taxon>Chlorophyta</taxon>
        <taxon>core chlorophytes</taxon>
        <taxon>Trebouxiophyceae</taxon>
        <taxon>Trebouxiophyceae incertae sedis</taxon>
        <taxon>Coccomyxaceae</taxon>
        <taxon>Coccomyxa</taxon>
    </lineage>
</organism>
<dbReference type="GO" id="GO:0006384">
    <property type="term" value="P:transcription initiation at RNA polymerase III promoter"/>
    <property type="evidence" value="ECO:0007669"/>
    <property type="project" value="InterPro"/>
</dbReference>